<dbReference type="Pfam" id="PF00126">
    <property type="entry name" value="HTH_1"/>
    <property type="match status" value="1"/>
</dbReference>
<dbReference type="PANTHER" id="PTHR30419">
    <property type="entry name" value="HTH-TYPE TRANSCRIPTIONAL REGULATOR YBHD"/>
    <property type="match status" value="1"/>
</dbReference>
<dbReference type="Gene3D" id="1.10.10.10">
    <property type="entry name" value="Winged helix-like DNA-binding domain superfamily/Winged helix DNA-binding domain"/>
    <property type="match status" value="1"/>
</dbReference>
<name>A0A4U1D4M6_9BACI</name>
<reference evidence="6 7" key="1">
    <citation type="journal article" date="2011" name="J. Microbiol.">
        <title>Bacillus kyonggiensis sp. nov., isolated from soil of a lettuce field.</title>
        <authorList>
            <person name="Dong K."/>
            <person name="Lee S."/>
        </authorList>
    </citation>
    <scope>NUCLEOTIDE SEQUENCE [LARGE SCALE GENOMIC DNA]</scope>
    <source>
        <strain evidence="6 7">NB22</strain>
    </source>
</reference>
<evidence type="ECO:0000256" key="4">
    <source>
        <dbReference type="ARBA" id="ARBA00023163"/>
    </source>
</evidence>
<dbReference type="GO" id="GO:0005829">
    <property type="term" value="C:cytosol"/>
    <property type="evidence" value="ECO:0007669"/>
    <property type="project" value="TreeGrafter"/>
</dbReference>
<dbReference type="Gene3D" id="3.40.190.290">
    <property type="match status" value="1"/>
</dbReference>
<keyword evidence="2" id="KW-0805">Transcription regulation</keyword>
<gene>
    <name evidence="6" type="ORF">FA727_12125</name>
</gene>
<dbReference type="SUPFAM" id="SSF46785">
    <property type="entry name" value="Winged helix' DNA-binding domain"/>
    <property type="match status" value="1"/>
</dbReference>
<organism evidence="6 7">
    <name type="scientific">Robertmurraya kyonggiensis</name>
    <dbReference type="NCBI Taxonomy" id="1037680"/>
    <lineage>
        <taxon>Bacteria</taxon>
        <taxon>Bacillati</taxon>
        <taxon>Bacillota</taxon>
        <taxon>Bacilli</taxon>
        <taxon>Bacillales</taxon>
        <taxon>Bacillaceae</taxon>
        <taxon>Robertmurraya</taxon>
    </lineage>
</organism>
<comment type="caution">
    <text evidence="6">The sequence shown here is derived from an EMBL/GenBank/DDBJ whole genome shotgun (WGS) entry which is preliminary data.</text>
</comment>
<evidence type="ECO:0000256" key="2">
    <source>
        <dbReference type="ARBA" id="ARBA00023015"/>
    </source>
</evidence>
<evidence type="ECO:0000256" key="3">
    <source>
        <dbReference type="ARBA" id="ARBA00023125"/>
    </source>
</evidence>
<evidence type="ECO:0000259" key="5">
    <source>
        <dbReference type="PROSITE" id="PS50931"/>
    </source>
</evidence>
<dbReference type="PROSITE" id="PS50931">
    <property type="entry name" value="HTH_LYSR"/>
    <property type="match status" value="1"/>
</dbReference>
<keyword evidence="3" id="KW-0238">DNA-binding</keyword>
<dbReference type="AlphaFoldDB" id="A0A4U1D4M6"/>
<evidence type="ECO:0000256" key="1">
    <source>
        <dbReference type="ARBA" id="ARBA00009437"/>
    </source>
</evidence>
<dbReference type="PANTHER" id="PTHR30419:SF24">
    <property type="entry name" value="HTH-TYPE TRANSCRIPTIONAL REGULATOR CZCR"/>
    <property type="match status" value="1"/>
</dbReference>
<dbReference type="GO" id="GO:0003700">
    <property type="term" value="F:DNA-binding transcription factor activity"/>
    <property type="evidence" value="ECO:0007669"/>
    <property type="project" value="InterPro"/>
</dbReference>
<accession>A0A4U1D4M6</accession>
<dbReference type="SUPFAM" id="SSF53850">
    <property type="entry name" value="Periplasmic binding protein-like II"/>
    <property type="match status" value="1"/>
</dbReference>
<dbReference type="GO" id="GO:0003677">
    <property type="term" value="F:DNA binding"/>
    <property type="evidence" value="ECO:0007669"/>
    <property type="project" value="UniProtKB-KW"/>
</dbReference>
<dbReference type="InterPro" id="IPR036390">
    <property type="entry name" value="WH_DNA-bd_sf"/>
</dbReference>
<dbReference type="Proteomes" id="UP000307756">
    <property type="component" value="Unassembled WGS sequence"/>
</dbReference>
<dbReference type="InterPro" id="IPR050950">
    <property type="entry name" value="HTH-type_LysR_regulators"/>
</dbReference>
<proteinExistence type="inferred from homology"/>
<dbReference type="Pfam" id="PF03466">
    <property type="entry name" value="LysR_substrate"/>
    <property type="match status" value="1"/>
</dbReference>
<dbReference type="FunFam" id="1.10.10.10:FF:000001">
    <property type="entry name" value="LysR family transcriptional regulator"/>
    <property type="match status" value="1"/>
</dbReference>
<dbReference type="CDD" id="cd05466">
    <property type="entry name" value="PBP2_LTTR_substrate"/>
    <property type="match status" value="1"/>
</dbReference>
<evidence type="ECO:0000313" key="6">
    <source>
        <dbReference type="EMBL" id="TKC16808.1"/>
    </source>
</evidence>
<keyword evidence="7" id="KW-1185">Reference proteome</keyword>
<dbReference type="PRINTS" id="PR00039">
    <property type="entry name" value="HTHLYSR"/>
</dbReference>
<sequence length="312" mass="34672">MDGGKKCMTLFQFEVFLKVVDAGSFTRAGEQIGLSQSAVSQAVAALESELNVKLLNRNRNGVSLTEVGERIAGLIRDMLAIKTRIYHEAAGITEIETGSVRVGSVSSMASKLLPGIIATFKKRFPGVDVVLYEGSYGEVRNWLQLSVVDVGLVMEEKAEFEFEPLLQDKMVVFVPESHPLSNQSQINLKDIAHEPFIMLKECSDIIRRIFVNEEISPSIQFEVRDIATILAMVQEGVGNTILPEMAIPTTLTKVNAAYLSPQIYQNLGLELRTSNYISPVLAAFIHESQEYSKNLSLKLFNSYHSEIVKKRN</sequence>
<comment type="similarity">
    <text evidence="1">Belongs to the LysR transcriptional regulatory family.</text>
</comment>
<protein>
    <submittedName>
        <fullName evidence="6">LysR family transcriptional regulator</fullName>
    </submittedName>
</protein>
<dbReference type="EMBL" id="SWBM01000002">
    <property type="protein sequence ID" value="TKC16808.1"/>
    <property type="molecule type" value="Genomic_DNA"/>
</dbReference>
<keyword evidence="4" id="KW-0804">Transcription</keyword>
<dbReference type="InterPro" id="IPR005119">
    <property type="entry name" value="LysR_subst-bd"/>
</dbReference>
<feature type="domain" description="HTH lysR-type" evidence="5">
    <location>
        <begin position="8"/>
        <end position="65"/>
    </location>
</feature>
<dbReference type="InterPro" id="IPR036388">
    <property type="entry name" value="WH-like_DNA-bd_sf"/>
</dbReference>
<dbReference type="InterPro" id="IPR000847">
    <property type="entry name" value="LysR_HTH_N"/>
</dbReference>
<evidence type="ECO:0000313" key="7">
    <source>
        <dbReference type="Proteomes" id="UP000307756"/>
    </source>
</evidence>